<dbReference type="Proteomes" id="UP000002774">
    <property type="component" value="Chromosome"/>
</dbReference>
<dbReference type="SUPFAM" id="SSF55961">
    <property type="entry name" value="Bet v1-like"/>
    <property type="match status" value="1"/>
</dbReference>
<dbReference type="InterPro" id="IPR023393">
    <property type="entry name" value="START-like_dom_sf"/>
</dbReference>
<dbReference type="eggNOG" id="COG3832">
    <property type="taxonomic scope" value="Bacteria"/>
</dbReference>
<gene>
    <name evidence="3" type="ORF">Mucpa_3596</name>
</gene>
<protein>
    <submittedName>
        <fullName evidence="3">Activator of Hsp90 ATPase 1 family protein</fullName>
    </submittedName>
</protein>
<feature type="domain" description="Activator of Hsp90 ATPase homologue 1/2-like C-terminal" evidence="2">
    <location>
        <begin position="66"/>
        <end position="203"/>
    </location>
</feature>
<organism evidence="3 4">
    <name type="scientific">Mucilaginibacter paludis DSM 18603</name>
    <dbReference type="NCBI Taxonomy" id="714943"/>
    <lineage>
        <taxon>Bacteria</taxon>
        <taxon>Pseudomonadati</taxon>
        <taxon>Bacteroidota</taxon>
        <taxon>Sphingobacteriia</taxon>
        <taxon>Sphingobacteriales</taxon>
        <taxon>Sphingobacteriaceae</taxon>
        <taxon>Mucilaginibacter</taxon>
    </lineage>
</organism>
<comment type="similarity">
    <text evidence="1">Belongs to the AHA1 family.</text>
</comment>
<dbReference type="CDD" id="cd07814">
    <property type="entry name" value="SRPBCC_CalC_Aha1-like"/>
    <property type="match status" value="1"/>
</dbReference>
<sequence>MVKYIRILPNMVAAPNWQEIYYHFSSTKEINQLAHIKNIKTNQMIHNTAISKDLANKKLHVIREFDAPVEKVWKAWTESSLLDKWWAPKPWKTETKLMDFTEGGLWLYCMAGPNGEKAYCRVDFKTINPGQSFSAVSSFCDEDGNADDNFPRMYWLNEFIATTTGAKVEVAISFDSEADLQKIVEMGFEGGFNMGLGNLDELLQTEEF</sequence>
<dbReference type="Gene3D" id="3.30.530.20">
    <property type="match status" value="1"/>
</dbReference>
<dbReference type="Pfam" id="PF08327">
    <property type="entry name" value="AHSA1"/>
    <property type="match status" value="1"/>
</dbReference>
<evidence type="ECO:0000313" key="4">
    <source>
        <dbReference type="Proteomes" id="UP000002774"/>
    </source>
</evidence>
<dbReference type="EMBL" id="CM001403">
    <property type="protein sequence ID" value="EHQ27694.1"/>
    <property type="molecule type" value="Genomic_DNA"/>
</dbReference>
<accession>H1YIZ9</accession>
<proteinExistence type="inferred from homology"/>
<evidence type="ECO:0000256" key="1">
    <source>
        <dbReference type="ARBA" id="ARBA00006817"/>
    </source>
</evidence>
<dbReference type="STRING" id="714943.Mucpa_3596"/>
<dbReference type="AlphaFoldDB" id="H1YIZ9"/>
<dbReference type="InterPro" id="IPR013538">
    <property type="entry name" value="ASHA1/2-like_C"/>
</dbReference>
<keyword evidence="4" id="KW-1185">Reference proteome</keyword>
<name>H1YIZ9_9SPHI</name>
<dbReference type="HOGENOM" id="CLU_108923_6_0_10"/>
<evidence type="ECO:0000313" key="3">
    <source>
        <dbReference type="EMBL" id="EHQ27694.1"/>
    </source>
</evidence>
<evidence type="ECO:0000259" key="2">
    <source>
        <dbReference type="Pfam" id="PF08327"/>
    </source>
</evidence>
<reference evidence="3" key="1">
    <citation type="submission" date="2011-09" db="EMBL/GenBank/DDBJ databases">
        <title>The permanent draft genome of Mucilaginibacter paludis DSM 18603.</title>
        <authorList>
            <consortium name="US DOE Joint Genome Institute (JGI-PGF)"/>
            <person name="Lucas S."/>
            <person name="Han J."/>
            <person name="Lapidus A."/>
            <person name="Bruce D."/>
            <person name="Goodwin L."/>
            <person name="Pitluck S."/>
            <person name="Peters L."/>
            <person name="Kyrpides N."/>
            <person name="Mavromatis K."/>
            <person name="Ivanova N."/>
            <person name="Mikhailova N."/>
            <person name="Held B."/>
            <person name="Detter J.C."/>
            <person name="Tapia R."/>
            <person name="Han C."/>
            <person name="Land M."/>
            <person name="Hauser L."/>
            <person name="Markowitz V."/>
            <person name="Cheng J.-F."/>
            <person name="Hugenholtz P."/>
            <person name="Woyke T."/>
            <person name="Wu D."/>
            <person name="Tindall B."/>
            <person name="Brambilla E."/>
            <person name="Klenk H.-P."/>
            <person name="Eisen J.A."/>
        </authorList>
    </citation>
    <scope>NUCLEOTIDE SEQUENCE [LARGE SCALE GENOMIC DNA]</scope>
    <source>
        <strain evidence="3">DSM 18603</strain>
    </source>
</reference>